<dbReference type="PATRIC" id="fig|1423725.3.peg.1472"/>
<keyword evidence="2" id="KW-1185">Reference proteome</keyword>
<dbReference type="EMBL" id="AYZD01000018">
    <property type="protein sequence ID" value="KRM95950.1"/>
    <property type="molecule type" value="Genomic_DNA"/>
</dbReference>
<organism evidence="1 2">
    <name type="scientific">Liquorilactobacillus aquaticus DSM 21051</name>
    <dbReference type="NCBI Taxonomy" id="1423725"/>
    <lineage>
        <taxon>Bacteria</taxon>
        <taxon>Bacillati</taxon>
        <taxon>Bacillota</taxon>
        <taxon>Bacilli</taxon>
        <taxon>Lactobacillales</taxon>
        <taxon>Lactobacillaceae</taxon>
        <taxon>Liquorilactobacillus</taxon>
    </lineage>
</organism>
<evidence type="ECO:0000313" key="1">
    <source>
        <dbReference type="EMBL" id="KRM95950.1"/>
    </source>
</evidence>
<sequence>MVTDSQFQKMENDMKFLKKEVEQHIGADGSGSWTGGNGINDAHPLAGNGRSGFMPYEMYNWTDKHLGSPAITNPSTDIKTLADGLYHVPNNINEAPENWNTSAALEIKSFADKTKVLIWTYTPSNVSFIKTLKYDGTEQPWQRITTYQELYRGSFKPSQGSTITFQEAIPSGVYNSSGTRLRIYGYAPGFVAFSIILVPTYRSTQTLSSTQPTDDSLQVVSSQIGINLTNASITFASALKYLIGNDSTGNIITANNSPFDDWTIVGIDAIH</sequence>
<proteinExistence type="predicted"/>
<protein>
    <submittedName>
        <fullName evidence="1">Uncharacterized protein</fullName>
    </submittedName>
</protein>
<name>A0A0R2CVW3_9LACO</name>
<dbReference type="RefSeq" id="WP_057876397.1">
    <property type="nucleotide sequence ID" value="NZ_AYZD01000018.1"/>
</dbReference>
<evidence type="ECO:0000313" key="2">
    <source>
        <dbReference type="Proteomes" id="UP000051015"/>
    </source>
</evidence>
<comment type="caution">
    <text evidence="1">The sequence shown here is derived from an EMBL/GenBank/DDBJ whole genome shotgun (WGS) entry which is preliminary data.</text>
</comment>
<dbReference type="Proteomes" id="UP000051015">
    <property type="component" value="Unassembled WGS sequence"/>
</dbReference>
<accession>A0A0R2CVW3</accession>
<dbReference type="STRING" id="1423725.FC19_GL001431"/>
<dbReference type="AlphaFoldDB" id="A0A0R2CVW3"/>
<reference evidence="1 2" key="1">
    <citation type="journal article" date="2015" name="Genome Announc.">
        <title>Expanding the biotechnology potential of lactobacilli through comparative genomics of 213 strains and associated genera.</title>
        <authorList>
            <person name="Sun Z."/>
            <person name="Harris H.M."/>
            <person name="McCann A."/>
            <person name="Guo C."/>
            <person name="Argimon S."/>
            <person name="Zhang W."/>
            <person name="Yang X."/>
            <person name="Jeffery I.B."/>
            <person name="Cooney J.C."/>
            <person name="Kagawa T.F."/>
            <person name="Liu W."/>
            <person name="Song Y."/>
            <person name="Salvetti E."/>
            <person name="Wrobel A."/>
            <person name="Rasinkangas P."/>
            <person name="Parkhill J."/>
            <person name="Rea M.C."/>
            <person name="O'Sullivan O."/>
            <person name="Ritari J."/>
            <person name="Douillard F.P."/>
            <person name="Paul Ross R."/>
            <person name="Yang R."/>
            <person name="Briner A.E."/>
            <person name="Felis G.E."/>
            <person name="de Vos W.M."/>
            <person name="Barrangou R."/>
            <person name="Klaenhammer T.R."/>
            <person name="Caufield P.W."/>
            <person name="Cui Y."/>
            <person name="Zhang H."/>
            <person name="O'Toole P.W."/>
        </authorList>
    </citation>
    <scope>NUCLEOTIDE SEQUENCE [LARGE SCALE GENOMIC DNA]</scope>
    <source>
        <strain evidence="1 2">DSM 21051</strain>
    </source>
</reference>
<gene>
    <name evidence="1" type="ORF">FC19_GL001431</name>
</gene>